<name>A0A8S1H6J5_9PELO</name>
<evidence type="ECO:0000256" key="1">
    <source>
        <dbReference type="SAM" id="SignalP"/>
    </source>
</evidence>
<feature type="signal peptide" evidence="1">
    <location>
        <begin position="1"/>
        <end position="17"/>
    </location>
</feature>
<accession>A0A8S1H6J5</accession>
<keyword evidence="3" id="KW-1185">Reference proteome</keyword>
<keyword evidence="1" id="KW-0732">Signal</keyword>
<evidence type="ECO:0000313" key="2">
    <source>
        <dbReference type="EMBL" id="CAD6190913.1"/>
    </source>
</evidence>
<dbReference type="Proteomes" id="UP000835052">
    <property type="component" value="Unassembled WGS sequence"/>
</dbReference>
<protein>
    <recommendedName>
        <fullName evidence="4">DUF19 domain-containing protein</fullName>
    </recommendedName>
</protein>
<dbReference type="EMBL" id="CAJGYM010000018">
    <property type="protein sequence ID" value="CAD6190913.1"/>
    <property type="molecule type" value="Genomic_DNA"/>
</dbReference>
<evidence type="ECO:0008006" key="4">
    <source>
        <dbReference type="Google" id="ProtNLM"/>
    </source>
</evidence>
<reference evidence="2" key="1">
    <citation type="submission" date="2020-10" db="EMBL/GenBank/DDBJ databases">
        <authorList>
            <person name="Kikuchi T."/>
        </authorList>
    </citation>
    <scope>NUCLEOTIDE SEQUENCE</scope>
    <source>
        <strain evidence="2">NKZ352</strain>
    </source>
</reference>
<feature type="chain" id="PRO_5035915164" description="DUF19 domain-containing protein" evidence="1">
    <location>
        <begin position="18"/>
        <end position="214"/>
    </location>
</feature>
<sequence>MIVPSFLSVLFLSSVFAQEPSGTANEVKVAVDVANNTITAKSEPVPVPEKAPVVEVHTKQRAPAIEIETKRLDDHSAVTIVVPTTPERHEEIGLHEIVEQQLSMKYYHFLCSPLDGLDCKVSETLKICMKDDFVSILGMPLRFDKGSIESLTVKRWIQKCRGNNQTEIQEVMDIIRKRIVFHSEHHWNNVFNGGSSLWNGSLLLLALLGLRAFF</sequence>
<comment type="caution">
    <text evidence="2">The sequence shown here is derived from an EMBL/GenBank/DDBJ whole genome shotgun (WGS) entry which is preliminary data.</text>
</comment>
<dbReference type="OrthoDB" id="5848265at2759"/>
<organism evidence="2 3">
    <name type="scientific">Caenorhabditis auriculariae</name>
    <dbReference type="NCBI Taxonomy" id="2777116"/>
    <lineage>
        <taxon>Eukaryota</taxon>
        <taxon>Metazoa</taxon>
        <taxon>Ecdysozoa</taxon>
        <taxon>Nematoda</taxon>
        <taxon>Chromadorea</taxon>
        <taxon>Rhabditida</taxon>
        <taxon>Rhabditina</taxon>
        <taxon>Rhabditomorpha</taxon>
        <taxon>Rhabditoidea</taxon>
        <taxon>Rhabditidae</taxon>
        <taxon>Peloderinae</taxon>
        <taxon>Caenorhabditis</taxon>
    </lineage>
</organism>
<dbReference type="AlphaFoldDB" id="A0A8S1H6J5"/>
<gene>
    <name evidence="2" type="ORF">CAUJ_LOCUS6832</name>
</gene>
<proteinExistence type="predicted"/>
<evidence type="ECO:0000313" key="3">
    <source>
        <dbReference type="Proteomes" id="UP000835052"/>
    </source>
</evidence>